<evidence type="ECO:0000313" key="3">
    <source>
        <dbReference type="EMBL" id="THU62268.1"/>
    </source>
</evidence>
<dbReference type="Proteomes" id="UP000317650">
    <property type="component" value="Chromosome 1"/>
</dbReference>
<reference evidence="3 4" key="1">
    <citation type="journal article" date="2019" name="Nat. Plants">
        <title>Genome sequencing of Musa balbisiana reveals subgenome evolution and function divergence in polyploid bananas.</title>
        <authorList>
            <person name="Yao X."/>
        </authorList>
    </citation>
    <scope>NUCLEOTIDE SEQUENCE [LARGE SCALE GENOMIC DNA]</scope>
    <source>
        <strain evidence="4">cv. DH-PKW</strain>
        <tissue evidence="3">Leaves</tissue>
    </source>
</reference>
<keyword evidence="2" id="KW-0472">Membrane</keyword>
<sequence length="274" mass="30269">MTTADSRYSQRTSRQLTQIVRQSSFNSAGQTGGDTLKTCSCNRTRTFLREALASERLNHPGGGSRVGPNTSAEKGHVGSNATIAMLAARACSGAPPLAAAHQWRVGRLLFKIFVSSAALLLLAHVSLDLIGIRERGARKQRKKQRDEVGRTHQGLFRNVASPRDLSFPNKEEKGGWERKRKEAALLFFFPLLLMLFCFLASIIIICGMSESLWGGKGLVGKKHCELLVELFMWMTADFSSDKGTKMMVIQATTMRSRNKTPDSLVLLILLVNMN</sequence>
<evidence type="ECO:0000256" key="2">
    <source>
        <dbReference type="SAM" id="Phobius"/>
    </source>
</evidence>
<keyword evidence="2" id="KW-1133">Transmembrane helix</keyword>
<evidence type="ECO:0000256" key="1">
    <source>
        <dbReference type="SAM" id="MobiDB-lite"/>
    </source>
</evidence>
<name>A0A4S8JJJ1_MUSBA</name>
<feature type="transmembrane region" description="Helical" evidence="2">
    <location>
        <begin position="183"/>
        <end position="205"/>
    </location>
</feature>
<gene>
    <name evidence="3" type="ORF">C4D60_Mb01t03340</name>
</gene>
<dbReference type="AlphaFoldDB" id="A0A4S8JJJ1"/>
<accession>A0A4S8JJJ1</accession>
<protein>
    <submittedName>
        <fullName evidence="3">Uncharacterized protein</fullName>
    </submittedName>
</protein>
<keyword evidence="2" id="KW-0812">Transmembrane</keyword>
<feature type="region of interest" description="Disordered" evidence="1">
    <location>
        <begin position="57"/>
        <end position="76"/>
    </location>
</feature>
<dbReference type="EMBL" id="PYDT01000004">
    <property type="protein sequence ID" value="THU62268.1"/>
    <property type="molecule type" value="Genomic_DNA"/>
</dbReference>
<evidence type="ECO:0000313" key="4">
    <source>
        <dbReference type="Proteomes" id="UP000317650"/>
    </source>
</evidence>
<organism evidence="3 4">
    <name type="scientific">Musa balbisiana</name>
    <name type="common">Banana</name>
    <dbReference type="NCBI Taxonomy" id="52838"/>
    <lineage>
        <taxon>Eukaryota</taxon>
        <taxon>Viridiplantae</taxon>
        <taxon>Streptophyta</taxon>
        <taxon>Embryophyta</taxon>
        <taxon>Tracheophyta</taxon>
        <taxon>Spermatophyta</taxon>
        <taxon>Magnoliopsida</taxon>
        <taxon>Liliopsida</taxon>
        <taxon>Zingiberales</taxon>
        <taxon>Musaceae</taxon>
        <taxon>Musa</taxon>
    </lineage>
</organism>
<keyword evidence="4" id="KW-1185">Reference proteome</keyword>
<proteinExistence type="predicted"/>
<comment type="caution">
    <text evidence="3">The sequence shown here is derived from an EMBL/GenBank/DDBJ whole genome shotgun (WGS) entry which is preliminary data.</text>
</comment>